<dbReference type="InterPro" id="IPR024072">
    <property type="entry name" value="DHFR-like_dom_sf"/>
</dbReference>
<dbReference type="PANTHER" id="PTHR38011">
    <property type="entry name" value="DIHYDROFOLATE REDUCTASE FAMILY PROTEIN (AFU_ORTHOLOGUE AFUA_8G06820)"/>
    <property type="match status" value="1"/>
</dbReference>
<dbReference type="RefSeq" id="WP_184195642.1">
    <property type="nucleotide sequence ID" value="NZ_JACHGW010000002.1"/>
</dbReference>
<gene>
    <name evidence="2" type="ORF">HNQ39_002315</name>
</gene>
<dbReference type="PANTHER" id="PTHR38011:SF11">
    <property type="entry name" value="2,5-DIAMINO-6-RIBOSYLAMINO-4(3H)-PYRIMIDINONE 5'-PHOSPHATE REDUCTASE"/>
    <property type="match status" value="1"/>
</dbReference>
<comment type="caution">
    <text evidence="2">The sequence shown here is derived from an EMBL/GenBank/DDBJ whole genome shotgun (WGS) entry which is preliminary data.</text>
</comment>
<dbReference type="AlphaFoldDB" id="A0A7W9W5I8"/>
<dbReference type="GO" id="GO:0008703">
    <property type="term" value="F:5-amino-6-(5-phosphoribosylamino)uracil reductase activity"/>
    <property type="evidence" value="ECO:0007669"/>
    <property type="project" value="InterPro"/>
</dbReference>
<dbReference type="EMBL" id="JACHGW010000002">
    <property type="protein sequence ID" value="MBB6050524.1"/>
    <property type="molecule type" value="Genomic_DNA"/>
</dbReference>
<dbReference type="Pfam" id="PF01872">
    <property type="entry name" value="RibD_C"/>
    <property type="match status" value="1"/>
</dbReference>
<organism evidence="2 3">
    <name type="scientific">Armatimonas rosea</name>
    <dbReference type="NCBI Taxonomy" id="685828"/>
    <lineage>
        <taxon>Bacteria</taxon>
        <taxon>Bacillati</taxon>
        <taxon>Armatimonadota</taxon>
        <taxon>Armatimonadia</taxon>
        <taxon>Armatimonadales</taxon>
        <taxon>Armatimonadaceae</taxon>
        <taxon>Armatimonas</taxon>
    </lineage>
</organism>
<dbReference type="Proteomes" id="UP000520814">
    <property type="component" value="Unassembled WGS sequence"/>
</dbReference>
<dbReference type="SUPFAM" id="SSF53597">
    <property type="entry name" value="Dihydrofolate reductase-like"/>
    <property type="match status" value="1"/>
</dbReference>
<evidence type="ECO:0000259" key="1">
    <source>
        <dbReference type="Pfam" id="PF01872"/>
    </source>
</evidence>
<protein>
    <submittedName>
        <fullName evidence="2">Dihydrofolate reductase</fullName>
    </submittedName>
</protein>
<dbReference type="Gene3D" id="3.40.430.10">
    <property type="entry name" value="Dihydrofolate Reductase, subunit A"/>
    <property type="match status" value="1"/>
</dbReference>
<reference evidence="2 3" key="1">
    <citation type="submission" date="2020-08" db="EMBL/GenBank/DDBJ databases">
        <title>Genomic Encyclopedia of Type Strains, Phase IV (KMG-IV): sequencing the most valuable type-strain genomes for metagenomic binning, comparative biology and taxonomic classification.</title>
        <authorList>
            <person name="Goeker M."/>
        </authorList>
    </citation>
    <scope>NUCLEOTIDE SEQUENCE [LARGE SCALE GENOMIC DNA]</scope>
    <source>
        <strain evidence="2 3">DSM 23562</strain>
    </source>
</reference>
<evidence type="ECO:0000313" key="2">
    <source>
        <dbReference type="EMBL" id="MBB6050524.1"/>
    </source>
</evidence>
<evidence type="ECO:0000313" key="3">
    <source>
        <dbReference type="Proteomes" id="UP000520814"/>
    </source>
</evidence>
<dbReference type="InterPro" id="IPR002734">
    <property type="entry name" value="RibDG_C"/>
</dbReference>
<sequence>MATTHLYIAQSLDGFIATEDGSVGWLDAFQDADYGFAEFERSVDALVMGRVTYEQVRGFGAWPHPGKPCIVLSHSPAVGEHPEGVVFRTAVPTDLTGKVWLVGGRQVVHSYLAAGQFDILELFVMPTLLGTGIPLFTGGTRPHKATLSEHTIYPNGVVRLVYDLNQR</sequence>
<name>A0A7W9W5I8_ARMRO</name>
<dbReference type="GO" id="GO:0009231">
    <property type="term" value="P:riboflavin biosynthetic process"/>
    <property type="evidence" value="ECO:0007669"/>
    <property type="project" value="InterPro"/>
</dbReference>
<feature type="domain" description="Bacterial bifunctional deaminase-reductase C-terminal" evidence="1">
    <location>
        <begin position="97"/>
        <end position="158"/>
    </location>
</feature>
<proteinExistence type="predicted"/>
<keyword evidence="3" id="KW-1185">Reference proteome</keyword>
<dbReference type="InterPro" id="IPR050765">
    <property type="entry name" value="Riboflavin_Biosynth_HTPR"/>
</dbReference>
<accession>A0A7W9W5I8</accession>